<dbReference type="AlphaFoldDB" id="A0A3P7QTE2"/>
<evidence type="ECO:0000256" key="1">
    <source>
        <dbReference type="SAM" id="SignalP"/>
    </source>
</evidence>
<feature type="signal peptide" evidence="1">
    <location>
        <begin position="1"/>
        <end position="19"/>
    </location>
</feature>
<reference evidence="2 3" key="1">
    <citation type="submission" date="2018-11" db="EMBL/GenBank/DDBJ databases">
        <authorList>
            <consortium name="Pathogen Informatics"/>
        </authorList>
    </citation>
    <scope>NUCLEOTIDE SEQUENCE [LARGE SCALE GENOMIC DNA]</scope>
</reference>
<proteinExistence type="predicted"/>
<organism evidence="2 3">
    <name type="scientific">Cylicostephanus goldi</name>
    <name type="common">Nematode worm</name>
    <dbReference type="NCBI Taxonomy" id="71465"/>
    <lineage>
        <taxon>Eukaryota</taxon>
        <taxon>Metazoa</taxon>
        <taxon>Ecdysozoa</taxon>
        <taxon>Nematoda</taxon>
        <taxon>Chromadorea</taxon>
        <taxon>Rhabditida</taxon>
        <taxon>Rhabditina</taxon>
        <taxon>Rhabditomorpha</taxon>
        <taxon>Strongyloidea</taxon>
        <taxon>Strongylidae</taxon>
        <taxon>Cylicostephanus</taxon>
    </lineage>
</organism>
<dbReference type="EMBL" id="UYRV01124032">
    <property type="protein sequence ID" value="VDN34146.1"/>
    <property type="molecule type" value="Genomic_DNA"/>
</dbReference>
<feature type="chain" id="PRO_5017952394" evidence="1">
    <location>
        <begin position="20"/>
        <end position="94"/>
    </location>
</feature>
<keyword evidence="3" id="KW-1185">Reference proteome</keyword>
<protein>
    <submittedName>
        <fullName evidence="2">Uncharacterized protein</fullName>
    </submittedName>
</protein>
<evidence type="ECO:0000313" key="2">
    <source>
        <dbReference type="EMBL" id="VDN34146.1"/>
    </source>
</evidence>
<accession>A0A3P7QTE2</accession>
<sequence length="94" mass="10538">MHKKGAAIILLFSMRLISARKLAIEPHFQEFGNLSRQLVDLASQHDAFTSLTHECEVTIAIEERERRTRGSKIGWGVDDTNYGNGGLGVEEIQQ</sequence>
<keyword evidence="1" id="KW-0732">Signal</keyword>
<dbReference type="Proteomes" id="UP000271889">
    <property type="component" value="Unassembled WGS sequence"/>
</dbReference>
<gene>
    <name evidence="2" type="ORF">CGOC_LOCUS12553</name>
</gene>
<name>A0A3P7QTE2_CYLGO</name>
<evidence type="ECO:0000313" key="3">
    <source>
        <dbReference type="Proteomes" id="UP000271889"/>
    </source>
</evidence>